<comment type="caution">
    <text evidence="2">The sequence shown here is derived from an EMBL/GenBank/DDBJ whole genome shotgun (WGS) entry which is preliminary data.</text>
</comment>
<feature type="chain" id="PRO_5022109222" description="GLPGLI family protein" evidence="1">
    <location>
        <begin position="20"/>
        <end position="189"/>
    </location>
</feature>
<evidence type="ECO:0000313" key="3">
    <source>
        <dbReference type="Proteomes" id="UP000321301"/>
    </source>
</evidence>
<keyword evidence="3" id="KW-1185">Reference proteome</keyword>
<protein>
    <recommendedName>
        <fullName evidence="4">GLPGLI family protein</fullName>
    </recommendedName>
</protein>
<feature type="signal peptide" evidence="1">
    <location>
        <begin position="1"/>
        <end position="19"/>
    </location>
</feature>
<name>A0A512CB15_9BACT</name>
<evidence type="ECO:0008006" key="4">
    <source>
        <dbReference type="Google" id="ProtNLM"/>
    </source>
</evidence>
<dbReference type="AlphaFoldDB" id="A0A512CB15"/>
<gene>
    <name evidence="2" type="ORF">CQA01_19330</name>
</gene>
<dbReference type="RefSeq" id="WP_020889069.1">
    <property type="nucleotide sequence ID" value="NZ_BJYV01000007.1"/>
</dbReference>
<sequence>MKKTALSFLFALLTSISYGQTINTDKYLVFYEQINTSKLYQSINSTYLDYYLEGKTKFGKNDYYTKIREYSWGKTDTSYYREDNKNYYHFDSKVNSESVVLPKKIVMGQEWFEADGSWSYKVIGIDEKLETPTRKYDNLIVLECKQLQDRDKQKSKIYHLYYSKGLGMVGSMNNMQLTSYLLEVKKKTN</sequence>
<evidence type="ECO:0000256" key="1">
    <source>
        <dbReference type="SAM" id="SignalP"/>
    </source>
</evidence>
<organism evidence="2 3">
    <name type="scientific">Cyclobacterium qasimii</name>
    <dbReference type="NCBI Taxonomy" id="1350429"/>
    <lineage>
        <taxon>Bacteria</taxon>
        <taxon>Pseudomonadati</taxon>
        <taxon>Bacteroidota</taxon>
        <taxon>Cytophagia</taxon>
        <taxon>Cytophagales</taxon>
        <taxon>Cyclobacteriaceae</taxon>
        <taxon>Cyclobacterium</taxon>
    </lineage>
</organism>
<evidence type="ECO:0000313" key="2">
    <source>
        <dbReference type="EMBL" id="GEO21399.1"/>
    </source>
</evidence>
<dbReference type="Proteomes" id="UP000321301">
    <property type="component" value="Unassembled WGS sequence"/>
</dbReference>
<proteinExistence type="predicted"/>
<dbReference type="EMBL" id="BJYV01000007">
    <property type="protein sequence ID" value="GEO21399.1"/>
    <property type="molecule type" value="Genomic_DNA"/>
</dbReference>
<accession>A0A512CB15</accession>
<reference evidence="2 3" key="1">
    <citation type="submission" date="2019-07" db="EMBL/GenBank/DDBJ databases">
        <title>Whole genome shotgun sequence of Cyclobacterium qasimii NBRC 106168.</title>
        <authorList>
            <person name="Hosoyama A."/>
            <person name="Uohara A."/>
            <person name="Ohji S."/>
            <person name="Ichikawa N."/>
        </authorList>
    </citation>
    <scope>NUCLEOTIDE SEQUENCE [LARGE SCALE GENOMIC DNA]</scope>
    <source>
        <strain evidence="2 3">NBRC 106168</strain>
    </source>
</reference>
<keyword evidence="1" id="KW-0732">Signal</keyword>